<name>A0A6N8FLN8_9BACI</name>
<keyword evidence="1" id="KW-0812">Transmembrane</keyword>
<organism evidence="2 3">
    <name type="scientific">Ornithinibacillus caprae</name>
    <dbReference type="NCBI Taxonomy" id="2678566"/>
    <lineage>
        <taxon>Bacteria</taxon>
        <taxon>Bacillati</taxon>
        <taxon>Bacillota</taxon>
        <taxon>Bacilli</taxon>
        <taxon>Bacillales</taxon>
        <taxon>Bacillaceae</taxon>
        <taxon>Ornithinibacillus</taxon>
    </lineage>
</organism>
<dbReference type="RefSeq" id="WP_155669258.1">
    <property type="nucleotide sequence ID" value="NZ_WOCA01000010.1"/>
</dbReference>
<protein>
    <recommendedName>
        <fullName evidence="4">Integral inner membrane protein</fullName>
    </recommendedName>
</protein>
<sequence length="125" mass="13543">MFKRFFMVFVTLILAVVAVLLAAKHPTGPNTISYDEPIGLWLSIGMIVILFLPPLILSLFTSRVVRVVSAVYQAFIVISFLGVIPIGFLFSNQVGVSVIAVLGSLVSIASVVVTLRTNSNKEVHI</sequence>
<keyword evidence="1" id="KW-1133">Transmembrane helix</keyword>
<gene>
    <name evidence="2" type="ORF">GMD78_12970</name>
</gene>
<accession>A0A6N8FLN8</accession>
<feature type="transmembrane region" description="Helical" evidence="1">
    <location>
        <begin position="94"/>
        <end position="115"/>
    </location>
</feature>
<comment type="caution">
    <text evidence="2">The sequence shown here is derived from an EMBL/GenBank/DDBJ whole genome shotgun (WGS) entry which is preliminary data.</text>
</comment>
<keyword evidence="3" id="KW-1185">Reference proteome</keyword>
<dbReference type="EMBL" id="WOCA01000010">
    <property type="protein sequence ID" value="MUK89284.1"/>
    <property type="molecule type" value="Genomic_DNA"/>
</dbReference>
<keyword evidence="1" id="KW-0472">Membrane</keyword>
<evidence type="ECO:0000313" key="2">
    <source>
        <dbReference type="EMBL" id="MUK89284.1"/>
    </source>
</evidence>
<reference evidence="2 3" key="1">
    <citation type="submission" date="2019-11" db="EMBL/GenBank/DDBJ databases">
        <authorList>
            <person name="Li X."/>
        </authorList>
    </citation>
    <scope>NUCLEOTIDE SEQUENCE [LARGE SCALE GENOMIC DNA]</scope>
    <source>
        <strain evidence="2 3">L9</strain>
    </source>
</reference>
<dbReference type="Proteomes" id="UP000469125">
    <property type="component" value="Unassembled WGS sequence"/>
</dbReference>
<dbReference type="AlphaFoldDB" id="A0A6N8FLN8"/>
<feature type="transmembrane region" description="Helical" evidence="1">
    <location>
        <begin position="38"/>
        <end position="60"/>
    </location>
</feature>
<feature type="transmembrane region" description="Helical" evidence="1">
    <location>
        <begin position="67"/>
        <end position="88"/>
    </location>
</feature>
<evidence type="ECO:0008006" key="4">
    <source>
        <dbReference type="Google" id="ProtNLM"/>
    </source>
</evidence>
<proteinExistence type="predicted"/>
<evidence type="ECO:0000256" key="1">
    <source>
        <dbReference type="SAM" id="Phobius"/>
    </source>
</evidence>
<evidence type="ECO:0000313" key="3">
    <source>
        <dbReference type="Proteomes" id="UP000469125"/>
    </source>
</evidence>